<feature type="region of interest" description="Disordered" evidence="1">
    <location>
        <begin position="150"/>
        <end position="171"/>
    </location>
</feature>
<sequence>MRPVARARVVQDPPSSPLMYANASEPETHVDGIRDPSSRPLASEPFSYVSRSPSGIPVPNQNEHRNDYFRCCNRHGNEVETDRGRTRIDHTWRHLRRKREGSITYCSQTVSSRICKRHTAATAHNASRPKAFNASRSRQMIQRWMDRRAIPPAEKEKAQYSYSRATYSGSE</sequence>
<feature type="region of interest" description="Disordered" evidence="1">
    <location>
        <begin position="1"/>
        <end position="62"/>
    </location>
</feature>
<dbReference type="AlphaFoldDB" id="Q6EU41"/>
<proteinExistence type="predicted"/>
<gene>
    <name evidence="2" type="primary">OJ1123_G04.3</name>
</gene>
<dbReference type="EMBL" id="AP004178">
    <property type="protein sequence ID" value="BAD27828.1"/>
    <property type="molecule type" value="Genomic_DNA"/>
</dbReference>
<reference evidence="3" key="2">
    <citation type="journal article" date="2008" name="Nucleic Acids Res.">
        <title>The rice annotation project database (RAP-DB): 2008 update.</title>
        <authorList>
            <consortium name="The rice annotation project (RAP)"/>
        </authorList>
    </citation>
    <scope>GENOME REANNOTATION</scope>
    <source>
        <strain evidence="3">cv. Nipponbare</strain>
    </source>
</reference>
<feature type="compositionally biased region" description="Basic and acidic residues" evidence="1">
    <location>
        <begin position="26"/>
        <end position="37"/>
    </location>
</feature>
<organism evidence="2 3">
    <name type="scientific">Oryza sativa subsp. japonica</name>
    <name type="common">Rice</name>
    <dbReference type="NCBI Taxonomy" id="39947"/>
    <lineage>
        <taxon>Eukaryota</taxon>
        <taxon>Viridiplantae</taxon>
        <taxon>Streptophyta</taxon>
        <taxon>Embryophyta</taxon>
        <taxon>Tracheophyta</taxon>
        <taxon>Spermatophyta</taxon>
        <taxon>Magnoliopsida</taxon>
        <taxon>Liliopsida</taxon>
        <taxon>Poales</taxon>
        <taxon>Poaceae</taxon>
        <taxon>BOP clade</taxon>
        <taxon>Oryzoideae</taxon>
        <taxon>Oryzeae</taxon>
        <taxon>Oryzinae</taxon>
        <taxon>Oryza</taxon>
        <taxon>Oryza sativa</taxon>
    </lineage>
</organism>
<dbReference type="Proteomes" id="UP000000763">
    <property type="component" value="Chromosome 2"/>
</dbReference>
<evidence type="ECO:0000313" key="2">
    <source>
        <dbReference type="EMBL" id="BAD27828.1"/>
    </source>
</evidence>
<evidence type="ECO:0000313" key="3">
    <source>
        <dbReference type="Proteomes" id="UP000000763"/>
    </source>
</evidence>
<accession>Q6EU41</accession>
<name>Q6EU41_ORYSJ</name>
<feature type="compositionally biased region" description="Polar residues" evidence="1">
    <location>
        <begin position="160"/>
        <end position="171"/>
    </location>
</feature>
<reference evidence="3" key="1">
    <citation type="journal article" date="2005" name="Nature">
        <title>The map-based sequence of the rice genome.</title>
        <authorList>
            <consortium name="International rice genome sequencing project (IRGSP)"/>
            <person name="Matsumoto T."/>
            <person name="Wu J."/>
            <person name="Kanamori H."/>
            <person name="Katayose Y."/>
            <person name="Fujisawa M."/>
            <person name="Namiki N."/>
            <person name="Mizuno H."/>
            <person name="Yamamoto K."/>
            <person name="Antonio B.A."/>
            <person name="Baba T."/>
            <person name="Sakata K."/>
            <person name="Nagamura Y."/>
            <person name="Aoki H."/>
            <person name="Arikawa K."/>
            <person name="Arita K."/>
            <person name="Bito T."/>
            <person name="Chiden Y."/>
            <person name="Fujitsuka N."/>
            <person name="Fukunaka R."/>
            <person name="Hamada M."/>
            <person name="Harada C."/>
            <person name="Hayashi A."/>
            <person name="Hijishita S."/>
            <person name="Honda M."/>
            <person name="Hosokawa S."/>
            <person name="Ichikawa Y."/>
            <person name="Idonuma A."/>
            <person name="Iijima M."/>
            <person name="Ikeda M."/>
            <person name="Ikeno M."/>
            <person name="Ito K."/>
            <person name="Ito S."/>
            <person name="Ito T."/>
            <person name="Ito Y."/>
            <person name="Ito Y."/>
            <person name="Iwabuchi A."/>
            <person name="Kamiya K."/>
            <person name="Karasawa W."/>
            <person name="Kurita K."/>
            <person name="Katagiri S."/>
            <person name="Kikuta A."/>
            <person name="Kobayashi H."/>
            <person name="Kobayashi N."/>
            <person name="Machita K."/>
            <person name="Maehara T."/>
            <person name="Masukawa M."/>
            <person name="Mizubayashi T."/>
            <person name="Mukai Y."/>
            <person name="Nagasaki H."/>
            <person name="Nagata Y."/>
            <person name="Naito S."/>
            <person name="Nakashima M."/>
            <person name="Nakama Y."/>
            <person name="Nakamichi Y."/>
            <person name="Nakamura M."/>
            <person name="Meguro A."/>
            <person name="Negishi M."/>
            <person name="Ohta I."/>
            <person name="Ohta T."/>
            <person name="Okamoto M."/>
            <person name="Ono N."/>
            <person name="Saji S."/>
            <person name="Sakaguchi M."/>
            <person name="Sakai K."/>
            <person name="Shibata M."/>
            <person name="Shimokawa T."/>
            <person name="Song J."/>
            <person name="Takazaki Y."/>
            <person name="Terasawa K."/>
            <person name="Tsugane M."/>
            <person name="Tsuji K."/>
            <person name="Ueda S."/>
            <person name="Waki K."/>
            <person name="Yamagata H."/>
            <person name="Yamamoto M."/>
            <person name="Yamamoto S."/>
            <person name="Yamane H."/>
            <person name="Yoshiki S."/>
            <person name="Yoshihara R."/>
            <person name="Yukawa K."/>
            <person name="Zhong H."/>
            <person name="Yano M."/>
            <person name="Yuan Q."/>
            <person name="Ouyang S."/>
            <person name="Liu J."/>
            <person name="Jones K.M."/>
            <person name="Gansberger K."/>
            <person name="Moffat K."/>
            <person name="Hill J."/>
            <person name="Bera J."/>
            <person name="Fadrosh D."/>
            <person name="Jin S."/>
            <person name="Johri S."/>
            <person name="Kim M."/>
            <person name="Overton L."/>
            <person name="Reardon M."/>
            <person name="Tsitrin T."/>
            <person name="Vuong H."/>
            <person name="Weaver B."/>
            <person name="Ciecko A."/>
            <person name="Tallon L."/>
            <person name="Jackson J."/>
            <person name="Pai G."/>
            <person name="Aken S.V."/>
            <person name="Utterback T."/>
            <person name="Reidmuller S."/>
            <person name="Feldblyum T."/>
            <person name="Hsiao J."/>
            <person name="Zismann V."/>
            <person name="Iobst S."/>
            <person name="de Vazeille A.R."/>
            <person name="Buell C.R."/>
            <person name="Ying K."/>
            <person name="Li Y."/>
            <person name="Lu T."/>
            <person name="Huang Y."/>
            <person name="Zhao Q."/>
            <person name="Feng Q."/>
            <person name="Zhang L."/>
            <person name="Zhu J."/>
            <person name="Weng Q."/>
            <person name="Mu J."/>
            <person name="Lu Y."/>
            <person name="Fan D."/>
            <person name="Liu Y."/>
            <person name="Guan J."/>
            <person name="Zhang Y."/>
            <person name="Yu S."/>
            <person name="Liu X."/>
            <person name="Zhang Y."/>
            <person name="Hong G."/>
            <person name="Han B."/>
            <person name="Choisne N."/>
            <person name="Demange N."/>
            <person name="Orjeda G."/>
            <person name="Samain S."/>
            <person name="Cattolico L."/>
            <person name="Pelletier E."/>
            <person name="Couloux A."/>
            <person name="Segurens B."/>
            <person name="Wincker P."/>
            <person name="D'Hont A."/>
            <person name="Scarpelli C."/>
            <person name="Weissenbach J."/>
            <person name="Salanoubat M."/>
            <person name="Quetier F."/>
            <person name="Yu Y."/>
            <person name="Kim H.R."/>
            <person name="Rambo T."/>
            <person name="Currie J."/>
            <person name="Collura K."/>
            <person name="Luo M."/>
            <person name="Yang T."/>
            <person name="Ammiraju J.S.S."/>
            <person name="Engler F."/>
            <person name="Soderlund C."/>
            <person name="Wing R.A."/>
            <person name="Palmer L.E."/>
            <person name="de la Bastide M."/>
            <person name="Spiegel L."/>
            <person name="Nascimento L."/>
            <person name="Zutavern T."/>
            <person name="O'Shaughnessy A."/>
            <person name="Dike S."/>
            <person name="Dedhia N."/>
            <person name="Preston R."/>
            <person name="Balija V."/>
            <person name="McCombie W.R."/>
            <person name="Chow T."/>
            <person name="Chen H."/>
            <person name="Chung M."/>
            <person name="Chen C."/>
            <person name="Shaw J."/>
            <person name="Wu H."/>
            <person name="Hsiao K."/>
            <person name="Chao Y."/>
            <person name="Chu M."/>
            <person name="Cheng C."/>
            <person name="Hour A."/>
            <person name="Lee P."/>
            <person name="Lin S."/>
            <person name="Lin Y."/>
            <person name="Liou J."/>
            <person name="Liu S."/>
            <person name="Hsing Y."/>
            <person name="Raghuvanshi S."/>
            <person name="Mohanty A."/>
            <person name="Bharti A.K."/>
            <person name="Gaur A."/>
            <person name="Gupta V."/>
            <person name="Kumar D."/>
            <person name="Ravi V."/>
            <person name="Vij S."/>
            <person name="Kapur A."/>
            <person name="Khurana P."/>
            <person name="Khurana P."/>
            <person name="Khurana J.P."/>
            <person name="Tyagi A.K."/>
            <person name="Gaikwad K."/>
            <person name="Singh A."/>
            <person name="Dalal V."/>
            <person name="Srivastava S."/>
            <person name="Dixit A."/>
            <person name="Pal A.K."/>
            <person name="Ghazi I.A."/>
            <person name="Yadav M."/>
            <person name="Pandit A."/>
            <person name="Bhargava A."/>
            <person name="Sureshbabu K."/>
            <person name="Batra K."/>
            <person name="Sharma T.R."/>
            <person name="Mohapatra T."/>
            <person name="Singh N.K."/>
            <person name="Messing J."/>
            <person name="Nelson A.B."/>
            <person name="Fuks G."/>
            <person name="Kavchok S."/>
            <person name="Keizer G."/>
            <person name="Linton E."/>
            <person name="Llaca V."/>
            <person name="Song R."/>
            <person name="Tanyolac B."/>
            <person name="Young S."/>
            <person name="Ho-Il K."/>
            <person name="Hahn J.H."/>
            <person name="Sangsakoo G."/>
            <person name="Vanavichit A."/>
            <person name="de Mattos Luiz.A.T."/>
            <person name="Zimmer P.D."/>
            <person name="Malone G."/>
            <person name="Dellagostin O."/>
            <person name="de Oliveira A.C."/>
            <person name="Bevan M."/>
            <person name="Bancroft I."/>
            <person name="Minx P."/>
            <person name="Cordum H."/>
            <person name="Wilson R."/>
            <person name="Cheng Z."/>
            <person name="Jin W."/>
            <person name="Jiang J."/>
            <person name="Leong S.A."/>
            <person name="Iwama H."/>
            <person name="Gojobori T."/>
            <person name="Itoh T."/>
            <person name="Niimura Y."/>
            <person name="Fujii Y."/>
            <person name="Habara T."/>
            <person name="Sakai H."/>
            <person name="Sato Y."/>
            <person name="Wilson G."/>
            <person name="Kumar K."/>
            <person name="McCouch S."/>
            <person name="Juretic N."/>
            <person name="Hoen D."/>
            <person name="Wright S."/>
            <person name="Bruskiewich R."/>
            <person name="Bureau T."/>
            <person name="Miyao A."/>
            <person name="Hirochika H."/>
            <person name="Nishikawa T."/>
            <person name="Kadowaki K."/>
            <person name="Sugiura M."/>
            <person name="Burr B."/>
            <person name="Sasaki T."/>
        </authorList>
    </citation>
    <scope>NUCLEOTIDE SEQUENCE [LARGE SCALE GENOMIC DNA]</scope>
    <source>
        <strain evidence="3">cv. Nipponbare</strain>
    </source>
</reference>
<evidence type="ECO:0000256" key="1">
    <source>
        <dbReference type="SAM" id="MobiDB-lite"/>
    </source>
</evidence>
<protein>
    <submittedName>
        <fullName evidence="2">Uncharacterized protein</fullName>
    </submittedName>
</protein>